<evidence type="ECO:0000313" key="3">
    <source>
        <dbReference type="Proteomes" id="UP000077857"/>
    </source>
</evidence>
<evidence type="ECO:0000256" key="1">
    <source>
        <dbReference type="SAM" id="Phobius"/>
    </source>
</evidence>
<dbReference type="RefSeq" id="WP_064040386.1">
    <property type="nucleotide sequence ID" value="NZ_LUUJ01000073.1"/>
</dbReference>
<feature type="transmembrane region" description="Helical" evidence="1">
    <location>
        <begin position="69"/>
        <end position="90"/>
    </location>
</feature>
<dbReference type="Gene3D" id="3.10.310.50">
    <property type="match status" value="1"/>
</dbReference>
<keyword evidence="1" id="KW-0472">Membrane</keyword>
<evidence type="ECO:0008006" key="4">
    <source>
        <dbReference type="Google" id="ProtNLM"/>
    </source>
</evidence>
<dbReference type="EMBL" id="LUUJ01000073">
    <property type="protein sequence ID" value="OAI16660.1"/>
    <property type="molecule type" value="Genomic_DNA"/>
</dbReference>
<organism evidence="2 3">
    <name type="scientific">Methylomonas koyamae</name>
    <dbReference type="NCBI Taxonomy" id="702114"/>
    <lineage>
        <taxon>Bacteria</taxon>
        <taxon>Pseudomonadati</taxon>
        <taxon>Pseudomonadota</taxon>
        <taxon>Gammaproteobacteria</taxon>
        <taxon>Methylococcales</taxon>
        <taxon>Methylococcaceae</taxon>
        <taxon>Methylomonas</taxon>
    </lineage>
</organism>
<comment type="caution">
    <text evidence="2">The sequence shown here is derived from an EMBL/GenBank/DDBJ whole genome shotgun (WGS) entry which is preliminary data.</text>
</comment>
<accession>A0A177NHY3</accession>
<sequence length="207" mass="23286">MKQYLAPAYQSRLWDAIKNLENGSQAEAVVVFRARSADYNSVPLLWGLAAAWLSFTVMMYAPVYFENWLIYYAPLVAFAAAAGCGSLPAAKRCSVRRPVRDKCVEIMARAIFQKGGIQHTKDKTGFLVYCSLLERRVFLLADRGLQLAVPQEVWQELQSEFDGIFGDSRPEQSLLRALEKTAAAFARYLPVQDGDINELPDRLDIDL</sequence>
<feature type="transmembrane region" description="Helical" evidence="1">
    <location>
        <begin position="42"/>
        <end position="63"/>
    </location>
</feature>
<protein>
    <recommendedName>
        <fullName evidence="4">TPM domain-containing protein</fullName>
    </recommendedName>
</protein>
<keyword evidence="1" id="KW-1133">Transmembrane helix</keyword>
<proteinExistence type="predicted"/>
<name>A0A177NHY3_9GAMM</name>
<reference evidence="2 3" key="1">
    <citation type="submission" date="2016-03" db="EMBL/GenBank/DDBJ databases">
        <authorList>
            <person name="Ploux O."/>
        </authorList>
    </citation>
    <scope>NUCLEOTIDE SEQUENCE [LARGE SCALE GENOMIC DNA]</scope>
    <source>
        <strain evidence="2 3">R-45378</strain>
    </source>
</reference>
<dbReference type="Proteomes" id="UP000077857">
    <property type="component" value="Unassembled WGS sequence"/>
</dbReference>
<keyword evidence="1" id="KW-0812">Transmembrane</keyword>
<dbReference type="AlphaFoldDB" id="A0A177NHY3"/>
<gene>
    <name evidence="2" type="ORF">A1507_11680</name>
</gene>
<evidence type="ECO:0000313" key="2">
    <source>
        <dbReference type="EMBL" id="OAI16660.1"/>
    </source>
</evidence>